<gene>
    <name evidence="5" type="ORF">LG649_05325</name>
</gene>
<feature type="chain" id="PRO_5040794561" evidence="2">
    <location>
        <begin position="20"/>
        <end position="351"/>
    </location>
</feature>
<dbReference type="InterPro" id="IPR012334">
    <property type="entry name" value="Pectin_lyas_fold"/>
</dbReference>
<dbReference type="Pfam" id="PF18962">
    <property type="entry name" value="Por_Secre_tail"/>
    <property type="match status" value="1"/>
</dbReference>
<dbReference type="InterPro" id="IPR011050">
    <property type="entry name" value="Pectin_lyase_fold/virulence"/>
</dbReference>
<dbReference type="SUPFAM" id="SSF51126">
    <property type="entry name" value="Pectin lyase-like"/>
    <property type="match status" value="1"/>
</dbReference>
<dbReference type="Pfam" id="PF13229">
    <property type="entry name" value="Beta_helix"/>
    <property type="match status" value="1"/>
</dbReference>
<feature type="signal peptide" evidence="2">
    <location>
        <begin position="1"/>
        <end position="19"/>
    </location>
</feature>
<reference evidence="5" key="1">
    <citation type="submission" date="2021-10" db="EMBL/GenBank/DDBJ databases">
        <title>Tamlana sargassums sp. nov., and Tamlana laminarinivorans sp. nov., two new bacteria isolated from the brown alga.</title>
        <authorList>
            <person name="Li J."/>
        </authorList>
    </citation>
    <scope>NUCLEOTIDE SEQUENCE</scope>
    <source>
        <strain evidence="5">PT2-4</strain>
    </source>
</reference>
<feature type="domain" description="Secretion system C-terminal sorting" evidence="4">
    <location>
        <begin position="283"/>
        <end position="349"/>
    </location>
</feature>
<keyword evidence="1 2" id="KW-0732">Signal</keyword>
<feature type="domain" description="Right handed beta helix" evidence="3">
    <location>
        <begin position="44"/>
        <end position="167"/>
    </location>
</feature>
<accession>A0A9X1L3H5</accession>
<dbReference type="AlphaFoldDB" id="A0A9X1L3H5"/>
<evidence type="ECO:0000256" key="1">
    <source>
        <dbReference type="ARBA" id="ARBA00022729"/>
    </source>
</evidence>
<proteinExistence type="predicted"/>
<dbReference type="EMBL" id="JAJAPW010000002">
    <property type="protein sequence ID" value="MCB4798252.1"/>
    <property type="molecule type" value="Genomic_DNA"/>
</dbReference>
<dbReference type="InterPro" id="IPR026444">
    <property type="entry name" value="Secre_tail"/>
</dbReference>
<dbReference type="InterPro" id="IPR039448">
    <property type="entry name" value="Beta_helix"/>
</dbReference>
<dbReference type="NCBIfam" id="TIGR04183">
    <property type="entry name" value="Por_Secre_tail"/>
    <property type="match status" value="1"/>
</dbReference>
<dbReference type="Gene3D" id="2.160.20.10">
    <property type="entry name" value="Single-stranded right-handed beta-helix, Pectin lyase-like"/>
    <property type="match status" value="2"/>
</dbReference>
<sequence length="351" mass="38770">MYKIITTSLVLLFTTIFYAQEKPTAENTGYTGTLTNYTGSTTIQTDNTVIENKLISGTIRIYANNVTIRNCKITTGGFYGIDIKEGENILIEDCEIEGMQSAAILGRNFTARRCNIWNSGADGIKPYSNFLIESCYFHHLGYVEDAHADGIQLVREGGGIITGNNFDMGPASGYKNSQCIIIQSNDAAVDDIVIDGNWINGGGYSVQIRERNYGPPTNISITNNLFGRDAQFGTHIIDGDNSVTNNVFNCNRYEDTNELVEGTTCDETLSTNNIELSNNIISYPNPITNELYVLENQGANYELYSNTGKLIMKNTITSNNFNVKTNNLTSGIYVLKIFTKEGVTTKKIIKN</sequence>
<evidence type="ECO:0000256" key="2">
    <source>
        <dbReference type="SAM" id="SignalP"/>
    </source>
</evidence>
<dbReference type="Proteomes" id="UP001139199">
    <property type="component" value="Unassembled WGS sequence"/>
</dbReference>
<comment type="caution">
    <text evidence="5">The sequence shown here is derived from an EMBL/GenBank/DDBJ whole genome shotgun (WGS) entry which is preliminary data.</text>
</comment>
<protein>
    <submittedName>
        <fullName evidence="5">Right-handed parallel beta-helix repeat-containing protein</fullName>
    </submittedName>
</protein>
<evidence type="ECO:0000259" key="3">
    <source>
        <dbReference type="Pfam" id="PF13229"/>
    </source>
</evidence>
<evidence type="ECO:0000259" key="4">
    <source>
        <dbReference type="Pfam" id="PF18962"/>
    </source>
</evidence>
<organism evidence="5 6">
    <name type="scientific">Neotamlana laminarinivorans</name>
    <dbReference type="NCBI Taxonomy" id="2883124"/>
    <lineage>
        <taxon>Bacteria</taxon>
        <taxon>Pseudomonadati</taxon>
        <taxon>Bacteroidota</taxon>
        <taxon>Flavobacteriia</taxon>
        <taxon>Flavobacteriales</taxon>
        <taxon>Flavobacteriaceae</taxon>
        <taxon>Neotamlana</taxon>
    </lineage>
</organism>
<dbReference type="SMART" id="SM00710">
    <property type="entry name" value="PbH1"/>
    <property type="match status" value="4"/>
</dbReference>
<evidence type="ECO:0000313" key="5">
    <source>
        <dbReference type="EMBL" id="MCB4798252.1"/>
    </source>
</evidence>
<keyword evidence="6" id="KW-1185">Reference proteome</keyword>
<name>A0A9X1L3H5_9FLAO</name>
<dbReference type="InterPro" id="IPR006626">
    <property type="entry name" value="PbH1"/>
</dbReference>
<dbReference type="RefSeq" id="WP_226541908.1">
    <property type="nucleotide sequence ID" value="NZ_JAJAPW010000002.1"/>
</dbReference>
<evidence type="ECO:0000313" key="6">
    <source>
        <dbReference type="Proteomes" id="UP001139199"/>
    </source>
</evidence>